<dbReference type="SUPFAM" id="SSF53146">
    <property type="entry name" value="Nitrogenase accessory factor-like"/>
    <property type="match status" value="1"/>
</dbReference>
<evidence type="ECO:0000313" key="3">
    <source>
        <dbReference type="EMBL" id="NWJ49190.1"/>
    </source>
</evidence>
<accession>A0A8T7M9A5</accession>
<dbReference type="PANTHER" id="PTHR33937:SF2">
    <property type="entry name" value="DINITROGENASE IRON-MOLYBDENUM COFACTOR BIOSYNTHESIS DOMAIN-CONTAINING PROTEIN"/>
    <property type="match status" value="1"/>
</dbReference>
<proteinExistence type="predicted"/>
<dbReference type="InterPro" id="IPR003731">
    <property type="entry name" value="Di-Nase_FeMo-co_biosynth"/>
</dbReference>
<evidence type="ECO:0000313" key="4">
    <source>
        <dbReference type="EMBL" id="WJW68682.1"/>
    </source>
</evidence>
<dbReference type="EMBL" id="JACATZ010000022">
    <property type="protein sequence ID" value="NWJ49190.1"/>
    <property type="molecule type" value="Genomic_DNA"/>
</dbReference>
<dbReference type="InterPro" id="IPR036105">
    <property type="entry name" value="DiNase_FeMo-co_biosyn_sf"/>
</dbReference>
<dbReference type="InterPro" id="IPR051840">
    <property type="entry name" value="NifX/NifY_domain"/>
</dbReference>
<dbReference type="PANTHER" id="PTHR33937">
    <property type="entry name" value="IRON-MOLYBDENUM PROTEIN-RELATED-RELATED"/>
    <property type="match status" value="1"/>
</dbReference>
<organism evidence="2 5">
    <name type="scientific">Candidatus Chlorohelix allophototropha</name>
    <dbReference type="NCBI Taxonomy" id="3003348"/>
    <lineage>
        <taxon>Bacteria</taxon>
        <taxon>Bacillati</taxon>
        <taxon>Chloroflexota</taxon>
        <taxon>Chloroflexia</taxon>
        <taxon>Candidatus Chloroheliales</taxon>
        <taxon>Candidatus Chloroheliaceae</taxon>
        <taxon>Candidatus Chlorohelix</taxon>
    </lineage>
</organism>
<keyword evidence="6" id="KW-1185">Reference proteome</keyword>
<reference evidence="4" key="2">
    <citation type="journal article" date="2024" name="Nature">
        <title>Anoxygenic phototroph of the Chloroflexota uses a type I reaction centre.</title>
        <authorList>
            <person name="Tsuji J.M."/>
            <person name="Shaw N.A."/>
            <person name="Nagashima S."/>
            <person name="Venkiteswaran J.J."/>
            <person name="Schiff S.L."/>
            <person name="Watanabe T."/>
            <person name="Fukui M."/>
            <person name="Hanada S."/>
            <person name="Tank M."/>
            <person name="Neufeld J.D."/>
        </authorList>
    </citation>
    <scope>NUCLEOTIDE SEQUENCE</scope>
    <source>
        <strain evidence="4">L227-S17</strain>
    </source>
</reference>
<dbReference type="RefSeq" id="WP_341470587.1">
    <property type="nucleotide sequence ID" value="NZ_CP128400.1"/>
</dbReference>
<protein>
    <submittedName>
        <fullName evidence="4">NifB/NifX family molybdenum-iron cluster-binding protein</fullName>
    </submittedName>
</protein>
<gene>
    <name evidence="2" type="ORF">HXX08_23055</name>
    <name evidence="3" type="ORF">HXX08_25310</name>
    <name evidence="4" type="ORF">OZ401_004298</name>
</gene>
<dbReference type="AlphaFoldDB" id="A0A8T7M9A5"/>
<dbReference type="Proteomes" id="UP000521676">
    <property type="component" value="Unassembled WGS sequence"/>
</dbReference>
<dbReference type="Gene3D" id="3.30.420.130">
    <property type="entry name" value="Dinitrogenase iron-molybdenum cofactor biosynthesis domain"/>
    <property type="match status" value="1"/>
</dbReference>
<evidence type="ECO:0000313" key="5">
    <source>
        <dbReference type="Proteomes" id="UP000521676"/>
    </source>
</evidence>
<evidence type="ECO:0000313" key="2">
    <source>
        <dbReference type="EMBL" id="NWJ48748.1"/>
    </source>
</evidence>
<dbReference type="EMBL" id="JACATZ010000003">
    <property type="protein sequence ID" value="NWJ48748.1"/>
    <property type="molecule type" value="Genomic_DNA"/>
</dbReference>
<feature type="domain" description="Dinitrogenase iron-molybdenum cofactor biosynthesis" evidence="1">
    <location>
        <begin position="9"/>
        <end position="109"/>
    </location>
</feature>
<name>A0A8T7M9A5_9CHLR</name>
<dbReference type="Pfam" id="PF02579">
    <property type="entry name" value="Nitro_FeMo-Co"/>
    <property type="match status" value="1"/>
</dbReference>
<evidence type="ECO:0000259" key="1">
    <source>
        <dbReference type="Pfam" id="PF02579"/>
    </source>
</evidence>
<dbReference type="CDD" id="cd00562">
    <property type="entry name" value="NifX_NifB"/>
    <property type="match status" value="1"/>
</dbReference>
<reference evidence="2 5" key="1">
    <citation type="submission" date="2020-06" db="EMBL/GenBank/DDBJ databases">
        <title>Anoxygenic phototrophic Chloroflexota member uses a Type I reaction center.</title>
        <authorList>
            <person name="Tsuji J.M."/>
            <person name="Shaw N.A."/>
            <person name="Nagashima S."/>
            <person name="Venkiteswaran J."/>
            <person name="Schiff S.L."/>
            <person name="Hanada S."/>
            <person name="Tank M."/>
            <person name="Neufeld J.D."/>
        </authorList>
    </citation>
    <scope>NUCLEOTIDE SEQUENCE [LARGE SCALE GENOMIC DNA]</scope>
    <source>
        <strain evidence="2">L227-S17</strain>
    </source>
</reference>
<dbReference type="Proteomes" id="UP001431572">
    <property type="component" value="Chromosome 2"/>
</dbReference>
<sequence>MKIAVATNDGKTISVHFGKSQYFMVVTVDEGKEVARELRDRSVPSAAAALGFAEDEANTPKHNTDHLADCKVVISRGMGGGMLWFLQQAKYRVILTEVANIDRAITEFLEGRLLNHPEFVQ</sequence>
<evidence type="ECO:0000313" key="6">
    <source>
        <dbReference type="Proteomes" id="UP001431572"/>
    </source>
</evidence>
<dbReference type="EMBL" id="CP128400">
    <property type="protein sequence ID" value="WJW68682.1"/>
    <property type="molecule type" value="Genomic_DNA"/>
</dbReference>